<evidence type="ECO:0000256" key="1">
    <source>
        <dbReference type="SAM" id="SignalP"/>
    </source>
</evidence>
<evidence type="ECO:0000313" key="2">
    <source>
        <dbReference type="EMBL" id="KAE8132096.1"/>
    </source>
</evidence>
<dbReference type="OrthoDB" id="10251809at2759"/>
<dbReference type="Proteomes" id="UP000325672">
    <property type="component" value="Unassembled WGS sequence"/>
</dbReference>
<name>A0A5N6SBK9_ASPPS</name>
<dbReference type="RefSeq" id="XP_031908159.1">
    <property type="nucleotide sequence ID" value="XM_032060976.1"/>
</dbReference>
<sequence length="225" mass="25556">MAILINLILLICLCVYLAVAEAPEDLSGSIVEVGILEVGTWRWTLQSHCGINRLDLVEIVDDVLCFDGLDGRQWGRLRTAPEEPNRSRGSARRTRRVRYNSILIIAGELRHLDSPFKAVRIKALVYLLIEEVGILIFIGGEVPSVVSESNATYTSNSWNYAQVYDVSARKWFNRRTLDTVVQRKTEFCAIVQHDAPSTAYLSIPPVKWYHARSLDHERMSHVYEA</sequence>
<keyword evidence="3" id="KW-1185">Reference proteome</keyword>
<organism evidence="2 3">
    <name type="scientific">Aspergillus pseudotamarii</name>
    <dbReference type="NCBI Taxonomy" id="132259"/>
    <lineage>
        <taxon>Eukaryota</taxon>
        <taxon>Fungi</taxon>
        <taxon>Dikarya</taxon>
        <taxon>Ascomycota</taxon>
        <taxon>Pezizomycotina</taxon>
        <taxon>Eurotiomycetes</taxon>
        <taxon>Eurotiomycetidae</taxon>
        <taxon>Eurotiales</taxon>
        <taxon>Aspergillaceae</taxon>
        <taxon>Aspergillus</taxon>
        <taxon>Aspergillus subgen. Circumdati</taxon>
    </lineage>
</organism>
<dbReference type="GeneID" id="43645186"/>
<dbReference type="EMBL" id="ML743640">
    <property type="protein sequence ID" value="KAE8132096.1"/>
    <property type="molecule type" value="Genomic_DNA"/>
</dbReference>
<dbReference type="AlphaFoldDB" id="A0A5N6SBK9"/>
<evidence type="ECO:0000313" key="3">
    <source>
        <dbReference type="Proteomes" id="UP000325672"/>
    </source>
</evidence>
<proteinExistence type="predicted"/>
<feature type="signal peptide" evidence="1">
    <location>
        <begin position="1"/>
        <end position="20"/>
    </location>
</feature>
<gene>
    <name evidence="2" type="ORF">BDV38DRAFT_288025</name>
</gene>
<accession>A0A5N6SBK9</accession>
<reference evidence="2 3" key="1">
    <citation type="submission" date="2019-04" db="EMBL/GenBank/DDBJ databases">
        <title>Friends and foes A comparative genomics study of 23 Aspergillus species from section Flavi.</title>
        <authorList>
            <consortium name="DOE Joint Genome Institute"/>
            <person name="Kjaerbolling I."/>
            <person name="Vesth T."/>
            <person name="Frisvad J.C."/>
            <person name="Nybo J.L."/>
            <person name="Theobald S."/>
            <person name="Kildgaard S."/>
            <person name="Isbrandt T."/>
            <person name="Kuo A."/>
            <person name="Sato A."/>
            <person name="Lyhne E.K."/>
            <person name="Kogle M.E."/>
            <person name="Wiebenga A."/>
            <person name="Kun R.S."/>
            <person name="Lubbers R.J."/>
            <person name="Makela M.R."/>
            <person name="Barry K."/>
            <person name="Chovatia M."/>
            <person name="Clum A."/>
            <person name="Daum C."/>
            <person name="Haridas S."/>
            <person name="He G."/>
            <person name="LaButti K."/>
            <person name="Lipzen A."/>
            <person name="Mondo S."/>
            <person name="Riley R."/>
            <person name="Salamov A."/>
            <person name="Simmons B.A."/>
            <person name="Magnuson J.K."/>
            <person name="Henrissat B."/>
            <person name="Mortensen U.H."/>
            <person name="Larsen T.O."/>
            <person name="Devries R.P."/>
            <person name="Grigoriev I.V."/>
            <person name="Machida M."/>
            <person name="Baker S.E."/>
            <person name="Andersen M.R."/>
        </authorList>
    </citation>
    <scope>NUCLEOTIDE SEQUENCE [LARGE SCALE GENOMIC DNA]</scope>
    <source>
        <strain evidence="2 3">CBS 117625</strain>
    </source>
</reference>
<protein>
    <submittedName>
        <fullName evidence="2">Uncharacterized protein</fullName>
    </submittedName>
</protein>
<keyword evidence="1" id="KW-0732">Signal</keyword>
<feature type="chain" id="PRO_5025041470" evidence="1">
    <location>
        <begin position="21"/>
        <end position="225"/>
    </location>
</feature>